<dbReference type="CDD" id="cd18186">
    <property type="entry name" value="BTB_POZ_ZBTB_KLHL-like"/>
    <property type="match status" value="1"/>
</dbReference>
<accession>A0A9P4MDV5</accession>
<dbReference type="InterPro" id="IPR011333">
    <property type="entry name" value="SKP1/BTB/POZ_sf"/>
</dbReference>
<dbReference type="OrthoDB" id="5275938at2759"/>
<dbReference type="SUPFAM" id="SSF54695">
    <property type="entry name" value="POZ domain"/>
    <property type="match status" value="1"/>
</dbReference>
<comment type="caution">
    <text evidence="2">The sequence shown here is derived from an EMBL/GenBank/DDBJ whole genome shotgun (WGS) entry which is preliminary data.</text>
</comment>
<dbReference type="Gene3D" id="3.30.710.10">
    <property type="entry name" value="Potassium Channel Kv1.1, Chain A"/>
    <property type="match status" value="1"/>
</dbReference>
<dbReference type="EMBL" id="ML996089">
    <property type="protein sequence ID" value="KAF2150420.1"/>
    <property type="molecule type" value="Genomic_DNA"/>
</dbReference>
<gene>
    <name evidence="2" type="ORF">K461DRAFT_322864</name>
</gene>
<sequence length="338" mass="38029">MTSPTPSRSHDGSVEPITALPHTTSALSVENTVVLFAGGDVLLRTEQGPTDRFLVSSVLLAHASPVFKAMFHGDFAEGQGLSEALPELITLADPPQALETLLRMIHHRPPTVHWNPGPEEILALINICDKYDCVSVIGWFRQTWFDSSMHKWSFKQSSCMLAAAVTLRLPSMFRNITRRLILHYPECLSQITVEVPNDSWIVPRAIYYMEQQRQTLREDIRLKAELLDSLEYPCGCKITLDRSKLSALLRILDREALETSARRLASIALEADFEPSERCQTHDKKSLLKAKEQQRVCGKIRFSREPTTCLVTGLCLHCYVDGSPEMGACKDHTVEENE</sequence>
<protein>
    <recommendedName>
        <fullName evidence="1">BTB domain-containing protein</fullName>
    </recommendedName>
</protein>
<proteinExistence type="predicted"/>
<feature type="domain" description="BTB" evidence="1">
    <location>
        <begin position="39"/>
        <end position="106"/>
    </location>
</feature>
<dbReference type="AlphaFoldDB" id="A0A9P4MDV5"/>
<keyword evidence="3" id="KW-1185">Reference proteome</keyword>
<organism evidence="2 3">
    <name type="scientific">Myriangium duriaei CBS 260.36</name>
    <dbReference type="NCBI Taxonomy" id="1168546"/>
    <lineage>
        <taxon>Eukaryota</taxon>
        <taxon>Fungi</taxon>
        <taxon>Dikarya</taxon>
        <taxon>Ascomycota</taxon>
        <taxon>Pezizomycotina</taxon>
        <taxon>Dothideomycetes</taxon>
        <taxon>Dothideomycetidae</taxon>
        <taxon>Myriangiales</taxon>
        <taxon>Myriangiaceae</taxon>
        <taxon>Myriangium</taxon>
    </lineage>
</organism>
<name>A0A9P4MDV5_9PEZI</name>
<evidence type="ECO:0000313" key="3">
    <source>
        <dbReference type="Proteomes" id="UP000799439"/>
    </source>
</evidence>
<dbReference type="InterPro" id="IPR000210">
    <property type="entry name" value="BTB/POZ_dom"/>
</dbReference>
<dbReference type="Pfam" id="PF00651">
    <property type="entry name" value="BTB"/>
    <property type="match status" value="1"/>
</dbReference>
<dbReference type="Proteomes" id="UP000799439">
    <property type="component" value="Unassembled WGS sequence"/>
</dbReference>
<dbReference type="PROSITE" id="PS50097">
    <property type="entry name" value="BTB"/>
    <property type="match status" value="1"/>
</dbReference>
<evidence type="ECO:0000313" key="2">
    <source>
        <dbReference type="EMBL" id="KAF2150420.1"/>
    </source>
</evidence>
<evidence type="ECO:0000259" key="1">
    <source>
        <dbReference type="PROSITE" id="PS50097"/>
    </source>
</evidence>
<reference evidence="2" key="1">
    <citation type="journal article" date="2020" name="Stud. Mycol.">
        <title>101 Dothideomycetes genomes: a test case for predicting lifestyles and emergence of pathogens.</title>
        <authorList>
            <person name="Haridas S."/>
            <person name="Albert R."/>
            <person name="Binder M."/>
            <person name="Bloem J."/>
            <person name="Labutti K."/>
            <person name="Salamov A."/>
            <person name="Andreopoulos B."/>
            <person name="Baker S."/>
            <person name="Barry K."/>
            <person name="Bills G."/>
            <person name="Bluhm B."/>
            <person name="Cannon C."/>
            <person name="Castanera R."/>
            <person name="Culley D."/>
            <person name="Daum C."/>
            <person name="Ezra D."/>
            <person name="Gonzalez J."/>
            <person name="Henrissat B."/>
            <person name="Kuo A."/>
            <person name="Liang C."/>
            <person name="Lipzen A."/>
            <person name="Lutzoni F."/>
            <person name="Magnuson J."/>
            <person name="Mondo S."/>
            <person name="Nolan M."/>
            <person name="Ohm R."/>
            <person name="Pangilinan J."/>
            <person name="Park H.-J."/>
            <person name="Ramirez L."/>
            <person name="Alfaro M."/>
            <person name="Sun H."/>
            <person name="Tritt A."/>
            <person name="Yoshinaga Y."/>
            <person name="Zwiers L.-H."/>
            <person name="Turgeon B."/>
            <person name="Goodwin S."/>
            <person name="Spatafora J."/>
            <person name="Crous P."/>
            <person name="Grigoriev I."/>
        </authorList>
    </citation>
    <scope>NUCLEOTIDE SEQUENCE</scope>
    <source>
        <strain evidence="2">CBS 260.36</strain>
    </source>
</reference>